<proteinExistence type="predicted"/>
<dbReference type="GO" id="GO:0016405">
    <property type="term" value="F:CoA-ligase activity"/>
    <property type="evidence" value="ECO:0007669"/>
    <property type="project" value="TreeGrafter"/>
</dbReference>
<dbReference type="PROSITE" id="PS00455">
    <property type="entry name" value="AMP_BINDING"/>
    <property type="match status" value="1"/>
</dbReference>
<sequence length="484" mass="54810">MQHSDRESRIFSEGKIITFRNFNRDVLEYAEELRQKGVCSGEDRVLLKSHNSYSYCVALFSLMHLNLSVVLVDTQLKLEDVEKILSTTDAKWVLTDDLPALFKDECRVIPLPKPEVFDSEIDFNDKIDLKDWEKRRDAVILYSSGSTGEPKGIVKSGSSVMDNAKDTVWAMGYKNDDVFLPLVPFSHVWGFSLLINWWLTNCSLMIRSYASLSSILKPLVSNKVTVVDASPSTLFLLLQHLKKKPEILSKVRDSSVRMWCTGGGLVTQKLKEDFLYHMGRPLLDGYGSSEMGNISMGSVYDSVGCGPLIPNVQVKVLSSEKMELPLGEVGEIFVKTSGMMEGYLVAPYEYCMDLEDGWFSMKDLGYLDEENHLYILGRKDQAINRMGYTFYPAHIEKQVESLGFEAKVITVADEKKGMLLVLFVGSPEKNTATVRREVLKLLPSYMYPDKLICMEKLPCTSGGIHKINRRELEKIIFREMQTSG</sequence>
<dbReference type="KEGG" id="kpul:GXN76_08345"/>
<dbReference type="Proteomes" id="UP000503088">
    <property type="component" value="Chromosome"/>
</dbReference>
<dbReference type="PANTHER" id="PTHR24096">
    <property type="entry name" value="LONG-CHAIN-FATTY-ACID--COA LIGASE"/>
    <property type="match status" value="1"/>
</dbReference>
<accession>A0A7D3Y1W4</accession>
<evidence type="ECO:0000259" key="1">
    <source>
        <dbReference type="Pfam" id="PF00501"/>
    </source>
</evidence>
<dbReference type="InterPro" id="IPR045851">
    <property type="entry name" value="AMP-bd_C_sf"/>
</dbReference>
<dbReference type="InterPro" id="IPR020845">
    <property type="entry name" value="AMP-binding_CS"/>
</dbReference>
<dbReference type="Pfam" id="PF00501">
    <property type="entry name" value="AMP-binding"/>
    <property type="match status" value="1"/>
</dbReference>
<dbReference type="CDD" id="cd04433">
    <property type="entry name" value="AFD_class_I"/>
    <property type="match status" value="1"/>
</dbReference>
<dbReference type="EMBL" id="CP048104">
    <property type="protein sequence ID" value="QKG84483.1"/>
    <property type="molecule type" value="Genomic_DNA"/>
</dbReference>
<keyword evidence="2" id="KW-0436">Ligase</keyword>
<evidence type="ECO:0000313" key="2">
    <source>
        <dbReference type="EMBL" id="QKG84483.1"/>
    </source>
</evidence>
<keyword evidence="3" id="KW-1185">Reference proteome</keyword>
<reference evidence="2 3" key="1">
    <citation type="submission" date="2020-01" db="EMBL/GenBank/DDBJ databases">
        <authorList>
            <person name="Gulvik C.A."/>
            <person name="Batra D.G."/>
        </authorList>
    </citation>
    <scope>NUCLEOTIDE SEQUENCE [LARGE SCALE GENOMIC DNA]</scope>
    <source>
        <strain evidence="2 3">W9323</strain>
    </source>
</reference>
<dbReference type="InterPro" id="IPR000873">
    <property type="entry name" value="AMP-dep_synth/lig_dom"/>
</dbReference>
<evidence type="ECO:0000313" key="3">
    <source>
        <dbReference type="Proteomes" id="UP000503088"/>
    </source>
</evidence>
<dbReference type="AlphaFoldDB" id="A0A7D3Y1W4"/>
<protein>
    <submittedName>
        <fullName evidence="2">Acyl--CoA ligase</fullName>
    </submittedName>
</protein>
<dbReference type="Gene3D" id="3.30.300.30">
    <property type="match status" value="1"/>
</dbReference>
<dbReference type="Gene3D" id="3.40.50.12780">
    <property type="entry name" value="N-terminal domain of ligase-like"/>
    <property type="match status" value="1"/>
</dbReference>
<dbReference type="SUPFAM" id="SSF56801">
    <property type="entry name" value="Acetyl-CoA synthetase-like"/>
    <property type="match status" value="1"/>
</dbReference>
<gene>
    <name evidence="2" type="ORF">GXN76_08345</name>
</gene>
<feature type="domain" description="AMP-dependent synthetase/ligase" evidence="1">
    <location>
        <begin position="2"/>
        <end position="344"/>
    </location>
</feature>
<dbReference type="RefSeq" id="WP_173222214.1">
    <property type="nucleotide sequence ID" value="NZ_CP048104.1"/>
</dbReference>
<organism evidence="2 3">
    <name type="scientific">Kroppenstedtia pulmonis</name>
    <dbReference type="NCBI Taxonomy" id="1380685"/>
    <lineage>
        <taxon>Bacteria</taxon>
        <taxon>Bacillati</taxon>
        <taxon>Bacillota</taxon>
        <taxon>Bacilli</taxon>
        <taxon>Bacillales</taxon>
        <taxon>Thermoactinomycetaceae</taxon>
        <taxon>Kroppenstedtia</taxon>
    </lineage>
</organism>
<dbReference type="InterPro" id="IPR042099">
    <property type="entry name" value="ANL_N_sf"/>
</dbReference>
<name>A0A7D3Y1W4_9BACL</name>